<sequence>MERRAGVLFVGALGAVATTTIAGLLAVKKGLVPLRGVISSQPEFECLDLISIDQLVFGGWDIKRGGLAENTEQHGIVPKEVLDSVMDELEQIPIWPAPMANLSGHIRTVYQVDEEGAGFLLDALSRLQQQIVEFKLRNNLDRVIVINLSATEEDVKPVPAYEKLSLFEQALAENSAHIRPGMLYAYAALQEKAAYVNFTPSTTAEIPALQVLAAQQGVPIAGKDGRTGQTLYKHVLGNMFRQRGLKVIGWYSTNLLGNTDGAVLEDPGHAAAKISSKTTGLERVLGYDDFDHKVRIDYFPVRGDRKEAWDSIDFEGWLGERMSMKVNWQGIDSVLAAPLVVDLAVFMEQALRAGLSGAMTHLSLFFKSPYKADLYALDEQYQKLREFAKEWKVNAEGDR</sequence>
<comment type="similarity">
    <text evidence="1">Belongs to the myo-inositol 1-phosphate synthase family.</text>
</comment>
<evidence type="ECO:0000256" key="1">
    <source>
        <dbReference type="ARBA" id="ARBA00010813"/>
    </source>
</evidence>
<protein>
    <submittedName>
        <fullName evidence="3">Inositol-3-phosphate synthase</fullName>
    </submittedName>
</protein>
<dbReference type="Gene3D" id="3.40.50.720">
    <property type="entry name" value="NAD(P)-binding Rossmann-like Domain"/>
    <property type="match status" value="1"/>
</dbReference>
<dbReference type="SUPFAM" id="SSF55347">
    <property type="entry name" value="Glyceraldehyde-3-phosphate dehydrogenase-like, C-terminal domain"/>
    <property type="match status" value="1"/>
</dbReference>
<dbReference type="SUPFAM" id="SSF51735">
    <property type="entry name" value="NAD(P)-binding Rossmann-fold domains"/>
    <property type="match status" value="1"/>
</dbReference>
<dbReference type="Pfam" id="PF07994">
    <property type="entry name" value="NAD_binding_5"/>
    <property type="match status" value="1"/>
</dbReference>
<dbReference type="Pfam" id="PF01658">
    <property type="entry name" value="Inos-1-P_synth"/>
    <property type="match status" value="1"/>
</dbReference>
<dbReference type="InterPro" id="IPR036291">
    <property type="entry name" value="NAD(P)-bd_dom_sf"/>
</dbReference>
<accession>A0ABY9T0A8</accession>
<dbReference type="InterPro" id="IPR013021">
    <property type="entry name" value="Myo-inos-1-P_Synthase_GAPDH"/>
</dbReference>
<keyword evidence="4" id="KW-1185">Reference proteome</keyword>
<dbReference type="RefSeq" id="WP_310764474.1">
    <property type="nucleotide sequence ID" value="NZ_CP134050.1"/>
</dbReference>
<dbReference type="PIRSF" id="PIRSF015578">
    <property type="entry name" value="Myoinos-ppht_syn"/>
    <property type="match status" value="1"/>
</dbReference>
<organism evidence="3 4">
    <name type="scientific">Brevibacillus brevis</name>
    <name type="common">Bacillus brevis</name>
    <dbReference type="NCBI Taxonomy" id="1393"/>
    <lineage>
        <taxon>Bacteria</taxon>
        <taxon>Bacillati</taxon>
        <taxon>Bacillota</taxon>
        <taxon>Bacilli</taxon>
        <taxon>Bacillales</taxon>
        <taxon>Paenibacillaceae</taxon>
        <taxon>Brevibacillus</taxon>
    </lineage>
</organism>
<evidence type="ECO:0000313" key="3">
    <source>
        <dbReference type="EMBL" id="WNC12959.1"/>
    </source>
</evidence>
<evidence type="ECO:0000313" key="4">
    <source>
        <dbReference type="Proteomes" id="UP001256827"/>
    </source>
</evidence>
<dbReference type="EMBL" id="CP134050">
    <property type="protein sequence ID" value="WNC12959.1"/>
    <property type="molecule type" value="Genomic_DNA"/>
</dbReference>
<reference evidence="3 4" key="1">
    <citation type="submission" date="2023-09" db="EMBL/GenBank/DDBJ databases">
        <title>Complete Genome and Methylome dissection of Bacillus brevis NEB573 original source of BbsI restriction endonuclease.</title>
        <authorList>
            <person name="Fomenkov A."/>
            <person name="Roberts R.D."/>
        </authorList>
    </citation>
    <scope>NUCLEOTIDE SEQUENCE [LARGE SCALE GENOMIC DNA]</scope>
    <source>
        <strain evidence="3 4">NEB573</strain>
    </source>
</reference>
<dbReference type="PANTHER" id="PTHR11510">
    <property type="entry name" value="MYO-INOSITOL-1 PHOSPHATE SYNTHASE"/>
    <property type="match status" value="1"/>
</dbReference>
<dbReference type="Proteomes" id="UP001256827">
    <property type="component" value="Chromosome"/>
</dbReference>
<feature type="domain" description="Myo-inositol-1-phosphate synthase GAPDH-like" evidence="2">
    <location>
        <begin position="228"/>
        <end position="333"/>
    </location>
</feature>
<gene>
    <name evidence="3" type="ORF">RGB73_19815</name>
</gene>
<dbReference type="Gene3D" id="3.30.360.10">
    <property type="entry name" value="Dihydrodipicolinate Reductase, domain 2"/>
    <property type="match status" value="1"/>
</dbReference>
<proteinExistence type="inferred from homology"/>
<evidence type="ECO:0000259" key="2">
    <source>
        <dbReference type="Pfam" id="PF01658"/>
    </source>
</evidence>
<name>A0ABY9T0A8_BREBE</name>
<dbReference type="InterPro" id="IPR002587">
    <property type="entry name" value="Myo-inos-1-P_Synthase"/>
</dbReference>